<keyword evidence="5 7" id="KW-1133">Transmembrane helix</keyword>
<name>A0ABV7C2B1_9PROT</name>
<accession>A0ABV7C2B1</accession>
<dbReference type="Proteomes" id="UP001595420">
    <property type="component" value="Unassembled WGS sequence"/>
</dbReference>
<feature type="transmembrane region" description="Helical" evidence="7">
    <location>
        <begin position="20"/>
        <end position="37"/>
    </location>
</feature>
<gene>
    <name evidence="9" type="ORF">ACFOD3_24870</name>
</gene>
<protein>
    <submittedName>
        <fullName evidence="9">ABC transporter permease</fullName>
    </submittedName>
</protein>
<sequence>MTAKPAPAQFAKRFVTMDGALPWITTPVLLAVLILIWDSYVRYAGVSPLILPRPGAVWTAWLEMLRDPRAWHHTWMTVYATLSGFAYASVIGVVLGVLIARLRWLELTLNPFIVATQVIPKVALVPLFVLWFGFGVTSKVIVAAVLAFFPILTNTAMGVKSIDEGHRDVMVSLNATRWQVFRRLEFPSALPFIITGLEIGIVLAIIGAVVGEYLGGNAGLGHLLIARLNAFETDQMFAVLIHMSLLGFIFYFAIGALRKMLVPWHASAGPRV</sequence>
<comment type="similarity">
    <text evidence="7">Belongs to the binding-protein-dependent transport system permease family.</text>
</comment>
<evidence type="ECO:0000313" key="9">
    <source>
        <dbReference type="EMBL" id="MFC3003151.1"/>
    </source>
</evidence>
<reference evidence="10" key="1">
    <citation type="journal article" date="2019" name="Int. J. Syst. Evol. Microbiol.">
        <title>The Global Catalogue of Microorganisms (GCM) 10K type strain sequencing project: providing services to taxonomists for standard genome sequencing and annotation.</title>
        <authorList>
            <consortium name="The Broad Institute Genomics Platform"/>
            <consortium name="The Broad Institute Genome Sequencing Center for Infectious Disease"/>
            <person name="Wu L."/>
            <person name="Ma J."/>
        </authorList>
    </citation>
    <scope>NUCLEOTIDE SEQUENCE [LARGE SCALE GENOMIC DNA]</scope>
    <source>
        <strain evidence="10">CGMCC 1.16855</strain>
    </source>
</reference>
<keyword evidence="6 7" id="KW-0472">Membrane</keyword>
<keyword evidence="2 7" id="KW-0813">Transport</keyword>
<evidence type="ECO:0000313" key="10">
    <source>
        <dbReference type="Proteomes" id="UP001595420"/>
    </source>
</evidence>
<keyword evidence="3" id="KW-1003">Cell membrane</keyword>
<organism evidence="9 10">
    <name type="scientific">Falsiroseomonas tokyonensis</name>
    <dbReference type="NCBI Taxonomy" id="430521"/>
    <lineage>
        <taxon>Bacteria</taxon>
        <taxon>Pseudomonadati</taxon>
        <taxon>Pseudomonadota</taxon>
        <taxon>Alphaproteobacteria</taxon>
        <taxon>Acetobacterales</taxon>
        <taxon>Roseomonadaceae</taxon>
        <taxon>Falsiroseomonas</taxon>
    </lineage>
</organism>
<comment type="caution">
    <text evidence="9">The sequence shown here is derived from an EMBL/GenBank/DDBJ whole genome shotgun (WGS) entry which is preliminary data.</text>
</comment>
<feature type="transmembrane region" description="Helical" evidence="7">
    <location>
        <begin position="189"/>
        <end position="215"/>
    </location>
</feature>
<keyword evidence="10" id="KW-1185">Reference proteome</keyword>
<dbReference type="RefSeq" id="WP_216839588.1">
    <property type="nucleotide sequence ID" value="NZ_JAFNJS010000009.1"/>
</dbReference>
<feature type="transmembrane region" description="Helical" evidence="7">
    <location>
        <begin position="78"/>
        <end position="100"/>
    </location>
</feature>
<proteinExistence type="inferred from homology"/>
<evidence type="ECO:0000256" key="7">
    <source>
        <dbReference type="RuleBase" id="RU363032"/>
    </source>
</evidence>
<dbReference type="PANTHER" id="PTHR30151">
    <property type="entry name" value="ALKANE SULFONATE ABC TRANSPORTER-RELATED, MEMBRANE SUBUNIT"/>
    <property type="match status" value="1"/>
</dbReference>
<evidence type="ECO:0000256" key="2">
    <source>
        <dbReference type="ARBA" id="ARBA00022448"/>
    </source>
</evidence>
<feature type="transmembrane region" description="Helical" evidence="7">
    <location>
        <begin position="112"/>
        <end position="134"/>
    </location>
</feature>
<evidence type="ECO:0000259" key="8">
    <source>
        <dbReference type="PROSITE" id="PS50928"/>
    </source>
</evidence>
<dbReference type="InterPro" id="IPR000515">
    <property type="entry name" value="MetI-like"/>
</dbReference>
<dbReference type="CDD" id="cd06261">
    <property type="entry name" value="TM_PBP2"/>
    <property type="match status" value="1"/>
</dbReference>
<feature type="transmembrane region" description="Helical" evidence="7">
    <location>
        <begin position="140"/>
        <end position="159"/>
    </location>
</feature>
<evidence type="ECO:0000256" key="6">
    <source>
        <dbReference type="ARBA" id="ARBA00023136"/>
    </source>
</evidence>
<dbReference type="Pfam" id="PF00528">
    <property type="entry name" value="BPD_transp_1"/>
    <property type="match status" value="1"/>
</dbReference>
<dbReference type="PROSITE" id="PS50928">
    <property type="entry name" value="ABC_TM1"/>
    <property type="match status" value="1"/>
</dbReference>
<evidence type="ECO:0000256" key="5">
    <source>
        <dbReference type="ARBA" id="ARBA00022989"/>
    </source>
</evidence>
<feature type="transmembrane region" description="Helical" evidence="7">
    <location>
        <begin position="235"/>
        <end position="257"/>
    </location>
</feature>
<dbReference type="PANTHER" id="PTHR30151:SF20">
    <property type="entry name" value="ABC TRANSPORTER PERMEASE PROTEIN HI_0355-RELATED"/>
    <property type="match status" value="1"/>
</dbReference>
<evidence type="ECO:0000256" key="3">
    <source>
        <dbReference type="ARBA" id="ARBA00022475"/>
    </source>
</evidence>
<feature type="domain" description="ABC transmembrane type-1" evidence="8">
    <location>
        <begin position="74"/>
        <end position="258"/>
    </location>
</feature>
<dbReference type="EMBL" id="JBHRSB010000009">
    <property type="protein sequence ID" value="MFC3003151.1"/>
    <property type="molecule type" value="Genomic_DNA"/>
</dbReference>
<evidence type="ECO:0000256" key="1">
    <source>
        <dbReference type="ARBA" id="ARBA00004651"/>
    </source>
</evidence>
<comment type="subcellular location">
    <subcellularLocation>
        <location evidence="1 7">Cell membrane</location>
        <topology evidence="1 7">Multi-pass membrane protein</topology>
    </subcellularLocation>
</comment>
<keyword evidence="4 7" id="KW-0812">Transmembrane</keyword>
<evidence type="ECO:0000256" key="4">
    <source>
        <dbReference type="ARBA" id="ARBA00022692"/>
    </source>
</evidence>